<feature type="domain" description="Aminoglycoside phosphotransferase" evidence="6">
    <location>
        <begin position="56"/>
        <end position="270"/>
    </location>
</feature>
<evidence type="ECO:0000256" key="3">
    <source>
        <dbReference type="ARBA" id="ARBA00022741"/>
    </source>
</evidence>
<keyword evidence="2" id="KW-0808">Transferase</keyword>
<comment type="similarity">
    <text evidence="1">Belongs to the methylthioribose kinase family.</text>
</comment>
<dbReference type="GO" id="GO:0016301">
    <property type="term" value="F:kinase activity"/>
    <property type="evidence" value="ECO:0007669"/>
    <property type="project" value="UniProtKB-KW"/>
</dbReference>
<sequence>MKIIEQLTADKTCLERYLKGQGWLPLNEKITAIEIPGAGNMNFIIRVKTQERSLIIKQSREFVEKYPQIEAPAERALREAEFYQLISEEESIKKKMPKLIGVDKKNHVLNLEDLGNGVDYTFLYQKNMRLDIAELEEIITFAARLHQTINTDTSRALLPNREMRKLNHEHIFIYPYLSDNGLDLDDILSGLQEVGLPFKEDILLKQAVKKLGDRYLEDGKALLHGDYFPGSWLKTENGIKIIDPEFCFFGDVEFEMGVTLAHLKMANQPDTLVEKALKIYKDLSAIDDQLCKQFMAVEILRRILGLAQLPLNLDLEERKALLNEAQSILVTTE</sequence>
<keyword evidence="5" id="KW-0067">ATP-binding</keyword>
<dbReference type="PANTHER" id="PTHR34273">
    <property type="entry name" value="METHYLTHIORIBOSE KINASE"/>
    <property type="match status" value="1"/>
</dbReference>
<organism evidence="7 8">
    <name type="scientific">Psychroflexus torquis (strain ATCC 700755 / CIP 106069 / ACAM 623)</name>
    <dbReference type="NCBI Taxonomy" id="313595"/>
    <lineage>
        <taxon>Bacteria</taxon>
        <taxon>Pseudomonadati</taxon>
        <taxon>Bacteroidota</taxon>
        <taxon>Flavobacteriia</taxon>
        <taxon>Flavobacteriales</taxon>
        <taxon>Flavobacteriaceae</taxon>
        <taxon>Psychroflexus</taxon>
    </lineage>
</organism>
<name>K4IEF8_PSYTT</name>
<evidence type="ECO:0000256" key="2">
    <source>
        <dbReference type="ARBA" id="ARBA00022679"/>
    </source>
</evidence>
<dbReference type="SUPFAM" id="SSF56112">
    <property type="entry name" value="Protein kinase-like (PK-like)"/>
    <property type="match status" value="1"/>
</dbReference>
<reference evidence="7" key="1">
    <citation type="submission" date="2006-03" db="EMBL/GenBank/DDBJ databases">
        <authorList>
            <person name="Bowman J."/>
            <person name="Ferriera S."/>
            <person name="Johnson J."/>
            <person name="Kravitz S."/>
            <person name="Halpern A."/>
            <person name="Remington K."/>
            <person name="Beeson K."/>
            <person name="Tran B."/>
            <person name="Rogers Y.-H."/>
            <person name="Friedman R."/>
            <person name="Venter J.C."/>
        </authorList>
    </citation>
    <scope>NUCLEOTIDE SEQUENCE [LARGE SCALE GENOMIC DNA]</scope>
    <source>
        <strain evidence="7">ATCC 700755</strain>
    </source>
</reference>
<keyword evidence="8" id="KW-1185">Reference proteome</keyword>
<reference evidence="7" key="2">
    <citation type="submission" date="2012-09" db="EMBL/GenBank/DDBJ databases">
        <title>The complete sequence of Psychroflexus torquis an extreme psychrophile from sea-ice that is stimulated by light.</title>
        <authorList>
            <person name="Feng S."/>
            <person name="Powell S.M."/>
            <person name="Bowman J.P."/>
        </authorList>
    </citation>
    <scope>NUCLEOTIDE SEQUENCE [LARGE SCALE GENOMIC DNA]</scope>
    <source>
        <strain evidence="7">ATCC 700755</strain>
    </source>
</reference>
<evidence type="ECO:0000256" key="4">
    <source>
        <dbReference type="ARBA" id="ARBA00022777"/>
    </source>
</evidence>
<dbReference type="HOGENOM" id="CLU_843998_0_0_10"/>
<evidence type="ECO:0000259" key="6">
    <source>
        <dbReference type="Pfam" id="PF01636"/>
    </source>
</evidence>
<dbReference type="EMBL" id="CP003879">
    <property type="protein sequence ID" value="AFU68942.1"/>
    <property type="molecule type" value="Genomic_DNA"/>
</dbReference>
<evidence type="ECO:0000313" key="8">
    <source>
        <dbReference type="Proteomes" id="UP000008514"/>
    </source>
</evidence>
<accession>K4IEF8</accession>
<dbReference type="AlphaFoldDB" id="K4IEF8"/>
<keyword evidence="3" id="KW-0547">Nucleotide-binding</keyword>
<dbReference type="Gene3D" id="3.30.200.20">
    <property type="entry name" value="Phosphorylase Kinase, domain 1"/>
    <property type="match status" value="1"/>
</dbReference>
<protein>
    <submittedName>
        <fullName evidence="7">5-methylthioribose kinase</fullName>
    </submittedName>
</protein>
<dbReference type="RefSeq" id="WP_015024521.1">
    <property type="nucleotide sequence ID" value="NC_018721.1"/>
</dbReference>
<dbReference type="Gene3D" id="3.90.1200.10">
    <property type="match status" value="1"/>
</dbReference>
<evidence type="ECO:0000256" key="5">
    <source>
        <dbReference type="ARBA" id="ARBA00022840"/>
    </source>
</evidence>
<evidence type="ECO:0000256" key="1">
    <source>
        <dbReference type="ARBA" id="ARBA00010165"/>
    </source>
</evidence>
<dbReference type="OrthoDB" id="9777791at2"/>
<dbReference type="Proteomes" id="UP000008514">
    <property type="component" value="Chromosome"/>
</dbReference>
<dbReference type="InterPro" id="IPR011009">
    <property type="entry name" value="Kinase-like_dom_sf"/>
</dbReference>
<dbReference type="STRING" id="313595.P700755_002152"/>
<dbReference type="KEGG" id="ptq:P700755_002152"/>
<keyword evidence="4 7" id="KW-0418">Kinase</keyword>
<dbReference type="PANTHER" id="PTHR34273:SF2">
    <property type="entry name" value="METHYLTHIORIBOSE KINASE"/>
    <property type="match status" value="1"/>
</dbReference>
<dbReference type="InterPro" id="IPR002575">
    <property type="entry name" value="Aminoglycoside_PTrfase"/>
</dbReference>
<dbReference type="GO" id="GO:0005524">
    <property type="term" value="F:ATP binding"/>
    <property type="evidence" value="ECO:0007669"/>
    <property type="project" value="UniProtKB-KW"/>
</dbReference>
<gene>
    <name evidence="7" type="ordered locus">P700755_002152</name>
</gene>
<evidence type="ECO:0000313" key="7">
    <source>
        <dbReference type="EMBL" id="AFU68942.1"/>
    </source>
</evidence>
<dbReference type="eggNOG" id="COG4857">
    <property type="taxonomic scope" value="Bacteria"/>
</dbReference>
<dbReference type="Pfam" id="PF01636">
    <property type="entry name" value="APH"/>
    <property type="match status" value="1"/>
</dbReference>
<proteinExistence type="inferred from homology"/>